<keyword evidence="1" id="KW-0472">Membrane</keyword>
<accession>A0A557SR34</accession>
<dbReference type="Proteomes" id="UP000315289">
    <property type="component" value="Unassembled WGS sequence"/>
</dbReference>
<dbReference type="SUPFAM" id="SSF49503">
    <property type="entry name" value="Cupredoxins"/>
    <property type="match status" value="1"/>
</dbReference>
<proteinExistence type="predicted"/>
<reference evidence="3 4" key="1">
    <citation type="journal article" date="2019" name="Front. Microbiol.">
        <title>Ammonia Oxidation by the Arctic Terrestrial Thaumarchaeote Candidatus Nitrosocosmicus arcticus Is Stimulated by Increasing Temperatures.</title>
        <authorList>
            <person name="Alves R.J.E."/>
            <person name="Kerou M."/>
            <person name="Zappe A."/>
            <person name="Bittner R."/>
            <person name="Abby S.S."/>
            <person name="Schmidt H.A."/>
            <person name="Pfeifer K."/>
            <person name="Schleper C."/>
        </authorList>
    </citation>
    <scope>NUCLEOTIDE SEQUENCE [LARGE SCALE GENOMIC DNA]</scope>
    <source>
        <strain evidence="3 4">Kfb</strain>
    </source>
</reference>
<dbReference type="Gene3D" id="2.60.40.420">
    <property type="entry name" value="Cupredoxins - blue copper proteins"/>
    <property type="match status" value="1"/>
</dbReference>
<name>A0A557SR34_9ARCH</name>
<dbReference type="EMBL" id="VOAH01000021">
    <property type="protein sequence ID" value="TVP39066.1"/>
    <property type="molecule type" value="Genomic_DNA"/>
</dbReference>
<sequence>MYLLHNIIAIIVISFIIVGALWGIGSLLNTPQEKNIQKSNDSILLVAQNNAFNQTNPTLYVNASQPTRLIILNKDFVKHDFISEELGINTAYLTTEQDFVTGIASNKMGNYTYYCSFHPDMKGEIVIKSSKI</sequence>
<evidence type="ECO:0000313" key="4">
    <source>
        <dbReference type="Proteomes" id="UP000315289"/>
    </source>
</evidence>
<dbReference type="RefSeq" id="WP_144734669.1">
    <property type="nucleotide sequence ID" value="NZ_ML675594.1"/>
</dbReference>
<dbReference type="Pfam" id="PF13473">
    <property type="entry name" value="Cupredoxin_1"/>
    <property type="match status" value="1"/>
</dbReference>
<dbReference type="OrthoDB" id="8698at2157"/>
<protein>
    <submittedName>
        <fullName evidence="3">Blue (Type 1) copper domain protein</fullName>
    </submittedName>
</protein>
<evidence type="ECO:0000259" key="2">
    <source>
        <dbReference type="Pfam" id="PF13473"/>
    </source>
</evidence>
<dbReference type="InterPro" id="IPR008972">
    <property type="entry name" value="Cupredoxin"/>
</dbReference>
<gene>
    <name evidence="3" type="ORF">NARC_210010</name>
</gene>
<keyword evidence="1" id="KW-0812">Transmembrane</keyword>
<dbReference type="InterPro" id="IPR028096">
    <property type="entry name" value="EfeO_Cupredoxin"/>
</dbReference>
<evidence type="ECO:0000313" key="3">
    <source>
        <dbReference type="EMBL" id="TVP39066.1"/>
    </source>
</evidence>
<evidence type="ECO:0000256" key="1">
    <source>
        <dbReference type="SAM" id="Phobius"/>
    </source>
</evidence>
<dbReference type="AlphaFoldDB" id="A0A557SR34"/>
<organism evidence="3 4">
    <name type="scientific">Candidatus Nitrosocosmicus arcticus</name>
    <dbReference type="NCBI Taxonomy" id="2035267"/>
    <lineage>
        <taxon>Archaea</taxon>
        <taxon>Nitrososphaerota</taxon>
        <taxon>Nitrososphaeria</taxon>
        <taxon>Nitrososphaerales</taxon>
        <taxon>Nitrososphaeraceae</taxon>
        <taxon>Candidatus Nitrosocosmicus</taxon>
    </lineage>
</organism>
<feature type="transmembrane region" description="Helical" evidence="1">
    <location>
        <begin position="6"/>
        <end position="28"/>
    </location>
</feature>
<comment type="caution">
    <text evidence="3">The sequence shown here is derived from an EMBL/GenBank/DDBJ whole genome shotgun (WGS) entry which is preliminary data.</text>
</comment>
<feature type="domain" description="EfeO-type cupredoxin-like" evidence="2">
    <location>
        <begin position="32"/>
        <end position="127"/>
    </location>
</feature>
<keyword evidence="1" id="KW-1133">Transmembrane helix</keyword>
<keyword evidence="4" id="KW-1185">Reference proteome</keyword>